<organism evidence="1 2">
    <name type="scientific">Paraburkholderia unamae</name>
    <dbReference type="NCBI Taxonomy" id="219649"/>
    <lineage>
        <taxon>Bacteria</taxon>
        <taxon>Pseudomonadati</taxon>
        <taxon>Pseudomonadota</taxon>
        <taxon>Betaproteobacteria</taxon>
        <taxon>Burkholderiales</taxon>
        <taxon>Burkholderiaceae</taxon>
        <taxon>Paraburkholderia</taxon>
    </lineage>
</organism>
<evidence type="ECO:0000313" key="1">
    <source>
        <dbReference type="EMBL" id="MEM5404428.1"/>
    </source>
</evidence>
<proteinExistence type="predicted"/>
<evidence type="ECO:0000313" key="2">
    <source>
        <dbReference type="Proteomes" id="UP001392318"/>
    </source>
</evidence>
<gene>
    <name evidence="1" type="ORF">VSR83_31120</name>
</gene>
<sequence length="336" mass="36865">MMAASARIPATVVTGFLGAGKSTLLRRILTERHGRRIAVVENEFAEENIDSDILVESGAEQIIQMSNGCVCCSIRDDLRATLGDLARRRAQGEIAFDQVLIETTGLADPGPIAQTFFLDPEIAAQYRPDAILTLVDARFGPGQLTERQEARRQVGFADRLFLTKGDLVSAESLDALADNLRHLNPSAPQSRVHFGDVDLRQVFDVGGFNLSADLDPLPDGIDEHHHVGIERGHHAHHCSDVNSLVFRSERPLNPRRFGQFLNAVITSHGPRLLRYKGVLNLAGQEQKVILQGVHELVSYDAGTTWGSAEPRLSKLVFIGLGLPREIFLKALADCVM</sequence>
<accession>A0ACC6RSD2</accession>
<comment type="caution">
    <text evidence="1">The sequence shown here is derived from an EMBL/GenBank/DDBJ whole genome shotgun (WGS) entry which is preliminary data.</text>
</comment>
<name>A0ACC6RSD2_9BURK</name>
<protein>
    <submittedName>
        <fullName evidence="1">GTP-binding protein</fullName>
    </submittedName>
</protein>
<reference evidence="1" key="1">
    <citation type="submission" date="2024-01" db="EMBL/GenBank/DDBJ databases">
        <title>The diversity of rhizobia nodulating Mimosa spp. in eleven states of Brazil covering several biomes is determined by host plant, location, and edaphic factors.</title>
        <authorList>
            <person name="Rouws L."/>
            <person name="Barauna A."/>
            <person name="Beukes C."/>
            <person name="De Faria S.M."/>
            <person name="Gross E."/>
            <person name="Dos Reis Junior F.B."/>
            <person name="Simon M."/>
            <person name="Maluk M."/>
            <person name="Odee D.W."/>
            <person name="Kenicer G."/>
            <person name="Young J.P.W."/>
            <person name="Reis V.M."/>
            <person name="Zilli J."/>
            <person name="James E.K."/>
        </authorList>
    </citation>
    <scope>NUCLEOTIDE SEQUENCE</scope>
    <source>
        <strain evidence="1">JPY452</strain>
    </source>
</reference>
<dbReference type="EMBL" id="JAYMRU010000029">
    <property type="protein sequence ID" value="MEM5404428.1"/>
    <property type="molecule type" value="Genomic_DNA"/>
</dbReference>
<dbReference type="Proteomes" id="UP001392318">
    <property type="component" value="Unassembled WGS sequence"/>
</dbReference>
<keyword evidence="2" id="KW-1185">Reference proteome</keyword>